<dbReference type="EMBL" id="JRRC01387032">
    <property type="protein sequence ID" value="KHG03801.1"/>
    <property type="molecule type" value="Genomic_DNA"/>
</dbReference>
<keyword evidence="2" id="KW-1185">Reference proteome</keyword>
<name>A0A0B0MY28_GOSAR</name>
<evidence type="ECO:0000313" key="1">
    <source>
        <dbReference type="EMBL" id="KHG03801.1"/>
    </source>
</evidence>
<evidence type="ECO:0000313" key="2">
    <source>
        <dbReference type="Proteomes" id="UP000032142"/>
    </source>
</evidence>
<proteinExistence type="predicted"/>
<dbReference type="AlphaFoldDB" id="A0A0B0MY28"/>
<protein>
    <submittedName>
        <fullName evidence="1">Uncharacterized protein</fullName>
    </submittedName>
</protein>
<reference evidence="2" key="1">
    <citation type="submission" date="2014-09" db="EMBL/GenBank/DDBJ databases">
        <authorList>
            <person name="Mudge J."/>
            <person name="Ramaraj T."/>
            <person name="Lindquist I.E."/>
            <person name="Bharti A.K."/>
            <person name="Sundararajan A."/>
            <person name="Cameron C.T."/>
            <person name="Woodward J.E."/>
            <person name="May G.D."/>
            <person name="Brubaker C."/>
            <person name="Broadhvest J."/>
            <person name="Wilkins T.A."/>
        </authorList>
    </citation>
    <scope>NUCLEOTIDE SEQUENCE</scope>
    <source>
        <strain evidence="2">cv. AKA8401</strain>
    </source>
</reference>
<accession>A0A0B0MY28</accession>
<comment type="caution">
    <text evidence="1">The sequence shown here is derived from an EMBL/GenBank/DDBJ whole genome shotgun (WGS) entry which is preliminary data.</text>
</comment>
<dbReference type="Proteomes" id="UP000032142">
    <property type="component" value="Unassembled WGS sequence"/>
</dbReference>
<gene>
    <name evidence="1" type="ORF">F383_39483</name>
</gene>
<sequence length="18" mass="2022">MSGLRPEGNWACGERFVL</sequence>
<organism evidence="1 2">
    <name type="scientific">Gossypium arboreum</name>
    <name type="common">Tree cotton</name>
    <name type="synonym">Gossypium nanking</name>
    <dbReference type="NCBI Taxonomy" id="29729"/>
    <lineage>
        <taxon>Eukaryota</taxon>
        <taxon>Viridiplantae</taxon>
        <taxon>Streptophyta</taxon>
        <taxon>Embryophyta</taxon>
        <taxon>Tracheophyta</taxon>
        <taxon>Spermatophyta</taxon>
        <taxon>Magnoliopsida</taxon>
        <taxon>eudicotyledons</taxon>
        <taxon>Gunneridae</taxon>
        <taxon>Pentapetalae</taxon>
        <taxon>rosids</taxon>
        <taxon>malvids</taxon>
        <taxon>Malvales</taxon>
        <taxon>Malvaceae</taxon>
        <taxon>Malvoideae</taxon>
        <taxon>Gossypium</taxon>
    </lineage>
</organism>